<feature type="domain" description="EamA" evidence="7">
    <location>
        <begin position="2"/>
        <end position="131"/>
    </location>
</feature>
<keyword evidence="9" id="KW-1185">Reference proteome</keyword>
<evidence type="ECO:0000256" key="1">
    <source>
        <dbReference type="ARBA" id="ARBA00004141"/>
    </source>
</evidence>
<feature type="transmembrane region" description="Helical" evidence="6">
    <location>
        <begin position="115"/>
        <end position="134"/>
    </location>
</feature>
<accession>E8UZP0</accession>
<dbReference type="Proteomes" id="UP000006844">
    <property type="component" value="Chromosome"/>
</dbReference>
<evidence type="ECO:0000313" key="8">
    <source>
        <dbReference type="EMBL" id="ADV84383.1"/>
    </source>
</evidence>
<dbReference type="SUPFAM" id="SSF103481">
    <property type="entry name" value="Multidrug resistance efflux transporter EmrE"/>
    <property type="match status" value="2"/>
</dbReference>
<keyword evidence="5 6" id="KW-0472">Membrane</keyword>
<proteinExistence type="inferred from homology"/>
<dbReference type="STRING" id="401053.AciPR4_3630"/>
<dbReference type="eggNOG" id="COG0697">
    <property type="taxonomic scope" value="Bacteria"/>
</dbReference>
<feature type="transmembrane region" description="Helical" evidence="6">
    <location>
        <begin position="20"/>
        <end position="42"/>
    </location>
</feature>
<dbReference type="InterPro" id="IPR000620">
    <property type="entry name" value="EamA_dom"/>
</dbReference>
<dbReference type="Pfam" id="PF00892">
    <property type="entry name" value="EamA"/>
    <property type="match status" value="2"/>
</dbReference>
<feature type="transmembrane region" description="Helical" evidence="6">
    <location>
        <begin position="177"/>
        <end position="195"/>
    </location>
</feature>
<organism evidence="8 9">
    <name type="scientific">Terriglobus saanensis (strain ATCC BAA-1853 / DSM 23119 / SP1PR4)</name>
    <dbReference type="NCBI Taxonomy" id="401053"/>
    <lineage>
        <taxon>Bacteria</taxon>
        <taxon>Pseudomonadati</taxon>
        <taxon>Acidobacteriota</taxon>
        <taxon>Terriglobia</taxon>
        <taxon>Terriglobales</taxon>
        <taxon>Acidobacteriaceae</taxon>
        <taxon>Terriglobus</taxon>
    </lineage>
</organism>
<dbReference type="KEGG" id="tsa:AciPR4_3630"/>
<reference evidence="8 9" key="1">
    <citation type="journal article" date="2012" name="Stand. Genomic Sci.">
        <title>Complete genome sequence of Terriglobus saanensis type strain SP1PR4(T), an Acidobacteria from tundra soil.</title>
        <authorList>
            <person name="Rawat S.R."/>
            <person name="Mannisto M.K."/>
            <person name="Starovoytov V."/>
            <person name="Goodwin L."/>
            <person name="Nolan M."/>
            <person name="Hauser L."/>
            <person name="Land M."/>
            <person name="Davenport K.W."/>
            <person name="Woyke T."/>
            <person name="Haggblom M.M."/>
        </authorList>
    </citation>
    <scope>NUCLEOTIDE SEQUENCE</scope>
    <source>
        <strain evidence="9">ATCC BAA-1853 / DSM 23119 / SP1PR4</strain>
    </source>
</reference>
<dbReference type="InterPro" id="IPR037185">
    <property type="entry name" value="EmrE-like"/>
</dbReference>
<comment type="subcellular location">
    <subcellularLocation>
        <location evidence="1">Membrane</location>
        <topology evidence="1">Multi-pass membrane protein</topology>
    </subcellularLocation>
</comment>
<feature type="domain" description="EamA" evidence="7">
    <location>
        <begin position="148"/>
        <end position="285"/>
    </location>
</feature>
<evidence type="ECO:0000259" key="7">
    <source>
        <dbReference type="Pfam" id="PF00892"/>
    </source>
</evidence>
<protein>
    <recommendedName>
        <fullName evidence="7">EamA domain-containing protein</fullName>
    </recommendedName>
</protein>
<evidence type="ECO:0000256" key="3">
    <source>
        <dbReference type="ARBA" id="ARBA00022692"/>
    </source>
</evidence>
<dbReference type="PANTHER" id="PTHR32322:SF2">
    <property type="entry name" value="EAMA DOMAIN-CONTAINING PROTEIN"/>
    <property type="match status" value="1"/>
</dbReference>
<evidence type="ECO:0000256" key="2">
    <source>
        <dbReference type="ARBA" id="ARBA00007362"/>
    </source>
</evidence>
<dbReference type="EMBL" id="CP002467">
    <property type="protein sequence ID" value="ADV84383.1"/>
    <property type="molecule type" value="Genomic_DNA"/>
</dbReference>
<keyword evidence="4 6" id="KW-1133">Transmembrane helix</keyword>
<dbReference type="PANTHER" id="PTHR32322">
    <property type="entry name" value="INNER MEMBRANE TRANSPORTER"/>
    <property type="match status" value="1"/>
</dbReference>
<evidence type="ECO:0000256" key="6">
    <source>
        <dbReference type="SAM" id="Phobius"/>
    </source>
</evidence>
<dbReference type="InterPro" id="IPR050638">
    <property type="entry name" value="AA-Vitamin_Transporters"/>
</dbReference>
<dbReference type="GO" id="GO:0016020">
    <property type="term" value="C:membrane"/>
    <property type="evidence" value="ECO:0007669"/>
    <property type="project" value="UniProtKB-SubCell"/>
</dbReference>
<keyword evidence="3 6" id="KW-0812">Transmembrane</keyword>
<evidence type="ECO:0000256" key="4">
    <source>
        <dbReference type="ARBA" id="ARBA00022989"/>
    </source>
</evidence>
<feature type="transmembrane region" description="Helical" evidence="6">
    <location>
        <begin position="89"/>
        <end position="108"/>
    </location>
</feature>
<feature type="transmembrane region" description="Helical" evidence="6">
    <location>
        <begin position="215"/>
        <end position="233"/>
    </location>
</feature>
<dbReference type="AlphaFoldDB" id="E8UZP0"/>
<evidence type="ECO:0000256" key="5">
    <source>
        <dbReference type="ARBA" id="ARBA00023136"/>
    </source>
</evidence>
<dbReference type="OrthoDB" id="114780at2"/>
<feature type="transmembrane region" description="Helical" evidence="6">
    <location>
        <begin position="240"/>
        <end position="260"/>
    </location>
</feature>
<name>E8UZP0_TERSS</name>
<evidence type="ECO:0000313" key="9">
    <source>
        <dbReference type="Proteomes" id="UP000006844"/>
    </source>
</evidence>
<dbReference type="HOGENOM" id="CLU_933620_0_0_0"/>
<gene>
    <name evidence="8" type="ordered locus">AciPR4_3630</name>
</gene>
<feature type="transmembrane region" description="Helical" evidence="6">
    <location>
        <begin position="266"/>
        <end position="285"/>
    </location>
</feature>
<sequence>MAANLLWAGQGVAVKLMAGALSPVAIALLPLYLITLLALALLCAQKNAALRFRAAWRFRTEFFLAGIGGQLIAQIGMTLGITWSSASNGAILSLLIPIFGALLAVWLLREHMSILRVVVLMLGLAGIFLVSPPHLHARSAHHIHEFAGNILIALGCFGSAFYNVYSKRLLAYFSGPEILFFSYLSTTVFSLPALFVFDPHCLSNLTRLAPMQWAALLYLAIFLYGLAMVFFLRALRMVDVVIASASLYLTPLFGVALAYSVLKERLAPQAVLGSAIILFATLILFRFDGPPNVPEPVG</sequence>
<feature type="transmembrane region" description="Helical" evidence="6">
    <location>
        <begin position="146"/>
        <end position="165"/>
    </location>
</feature>
<comment type="similarity">
    <text evidence="2">Belongs to the EamA transporter family.</text>
</comment>
<feature type="transmembrane region" description="Helical" evidence="6">
    <location>
        <begin position="62"/>
        <end position="83"/>
    </location>
</feature>